<organism evidence="3 4">
    <name type="scientific">Polarella glacialis</name>
    <name type="common">Dinoflagellate</name>
    <dbReference type="NCBI Taxonomy" id="89957"/>
    <lineage>
        <taxon>Eukaryota</taxon>
        <taxon>Sar</taxon>
        <taxon>Alveolata</taxon>
        <taxon>Dinophyceae</taxon>
        <taxon>Suessiales</taxon>
        <taxon>Suessiaceae</taxon>
        <taxon>Polarella</taxon>
    </lineage>
</organism>
<dbReference type="EMBL" id="CAJNNV010029591">
    <property type="protein sequence ID" value="CAE8629090.1"/>
    <property type="molecule type" value="Genomic_DNA"/>
</dbReference>
<proteinExistence type="predicted"/>
<dbReference type="AlphaFoldDB" id="A0A813LNM1"/>
<feature type="region of interest" description="Disordered" evidence="1">
    <location>
        <begin position="109"/>
        <end position="195"/>
    </location>
</feature>
<dbReference type="EMBL" id="CAJNNW010036447">
    <property type="protein sequence ID" value="CAE8734353.1"/>
    <property type="molecule type" value="Genomic_DNA"/>
</dbReference>
<protein>
    <submittedName>
        <fullName evidence="3">Uncharacterized protein</fullName>
    </submittedName>
</protein>
<keyword evidence="5" id="KW-1185">Reference proteome</keyword>
<feature type="region of interest" description="Disordered" evidence="1">
    <location>
        <begin position="220"/>
        <end position="245"/>
    </location>
</feature>
<reference evidence="3" key="1">
    <citation type="submission" date="2021-02" db="EMBL/GenBank/DDBJ databases">
        <authorList>
            <person name="Dougan E. K."/>
            <person name="Rhodes N."/>
            <person name="Thang M."/>
            <person name="Chan C."/>
        </authorList>
    </citation>
    <scope>NUCLEOTIDE SEQUENCE</scope>
</reference>
<sequence length="245" mass="25982">MLHRCVAGSTTWCPQLNEDDFGGFVYSGASPQMYSNPFSYEEGDFPPGALALMYDPPIDDDLDDSPSWLAPRNGGGGGLGAESLGTSSFPSTSANTIPFGMEFNGSFASKGAVSSTDEPDPSNGLSGYGLSGLGVPPMGPNAGPRERPQINLSLKPLGSMGFQPRTSSRTLRASAEPSETDDGQPRSFSRTVREAQSCTSEAGAASIAAILKCVAQVQEVPAQQRPNSEKWSERWNGYHLEKHVR</sequence>
<comment type="caution">
    <text evidence="3">The sequence shown here is derived from an EMBL/GenBank/DDBJ whole genome shotgun (WGS) entry which is preliminary data.</text>
</comment>
<accession>A0A813LNM1</accession>
<evidence type="ECO:0000313" key="2">
    <source>
        <dbReference type="EMBL" id="CAE8629090.1"/>
    </source>
</evidence>
<evidence type="ECO:0000256" key="1">
    <source>
        <dbReference type="SAM" id="MobiDB-lite"/>
    </source>
</evidence>
<feature type="compositionally biased region" description="Polar residues" evidence="1">
    <location>
        <begin position="186"/>
        <end position="195"/>
    </location>
</feature>
<dbReference type="Proteomes" id="UP000626109">
    <property type="component" value="Unassembled WGS sequence"/>
</dbReference>
<evidence type="ECO:0000313" key="4">
    <source>
        <dbReference type="Proteomes" id="UP000626109"/>
    </source>
</evidence>
<gene>
    <name evidence="2" type="ORF">PGLA1383_LOCUS45663</name>
    <name evidence="3" type="ORF">PGLA2088_LOCUS47253</name>
</gene>
<name>A0A813LNM1_POLGL</name>
<evidence type="ECO:0000313" key="3">
    <source>
        <dbReference type="EMBL" id="CAE8734353.1"/>
    </source>
</evidence>
<dbReference type="OrthoDB" id="480522at2759"/>
<evidence type="ECO:0000313" key="5">
    <source>
        <dbReference type="Proteomes" id="UP000654075"/>
    </source>
</evidence>
<dbReference type="Proteomes" id="UP000654075">
    <property type="component" value="Unassembled WGS sequence"/>
</dbReference>